<dbReference type="EnsemblFungi" id="EJT68231">
    <property type="protein sequence ID" value="EJT68231"/>
    <property type="gene ID" value="GGTG_14189"/>
</dbReference>
<gene>
    <name evidence="3" type="primary">20354647</name>
    <name evidence="2" type="ORF">GGTG_14189</name>
</gene>
<evidence type="ECO:0000256" key="1">
    <source>
        <dbReference type="SAM" id="MobiDB-lite"/>
    </source>
</evidence>
<dbReference type="Proteomes" id="UP000006039">
    <property type="component" value="Unassembled WGS sequence"/>
</dbReference>
<dbReference type="AlphaFoldDB" id="J3PKW7"/>
<proteinExistence type="predicted"/>
<accession>J3PKW7</accession>
<dbReference type="VEuPathDB" id="FungiDB:GGTG_14189"/>
<reference evidence="3" key="5">
    <citation type="submission" date="2018-04" db="UniProtKB">
        <authorList>
            <consortium name="EnsemblFungi"/>
        </authorList>
    </citation>
    <scope>IDENTIFICATION</scope>
    <source>
        <strain evidence="3">R3-111a-1</strain>
    </source>
</reference>
<reference evidence="2" key="3">
    <citation type="submission" date="2010-09" db="EMBL/GenBank/DDBJ databases">
        <title>Annotation of Gaeumannomyces graminis var. tritici R3-111a-1.</title>
        <authorList>
            <consortium name="The Broad Institute Genome Sequencing Platform"/>
            <person name="Ma L.-J."/>
            <person name="Dead R."/>
            <person name="Young S.K."/>
            <person name="Zeng Q."/>
            <person name="Gargeya S."/>
            <person name="Fitzgerald M."/>
            <person name="Haas B."/>
            <person name="Abouelleil A."/>
            <person name="Alvarado L."/>
            <person name="Arachchi H.M."/>
            <person name="Berlin A."/>
            <person name="Brown A."/>
            <person name="Chapman S.B."/>
            <person name="Chen Z."/>
            <person name="Dunbar C."/>
            <person name="Freedman E."/>
            <person name="Gearin G."/>
            <person name="Gellesch M."/>
            <person name="Goldberg J."/>
            <person name="Griggs A."/>
            <person name="Gujja S."/>
            <person name="Heiman D."/>
            <person name="Howarth C."/>
            <person name="Larson L."/>
            <person name="Lui A."/>
            <person name="MacDonald P.J.P."/>
            <person name="Mehta T."/>
            <person name="Montmayeur A."/>
            <person name="Murphy C."/>
            <person name="Neiman D."/>
            <person name="Pearson M."/>
            <person name="Priest M."/>
            <person name="Roberts A."/>
            <person name="Saif S."/>
            <person name="Shea T."/>
            <person name="Shenoy N."/>
            <person name="Sisk P."/>
            <person name="Stolte C."/>
            <person name="Sykes S."/>
            <person name="Yandava C."/>
            <person name="Wortman J."/>
            <person name="Nusbaum C."/>
            <person name="Birren B."/>
        </authorList>
    </citation>
    <scope>NUCLEOTIDE SEQUENCE</scope>
    <source>
        <strain evidence="2">R3-111a-1</strain>
    </source>
</reference>
<keyword evidence="4" id="KW-1185">Reference proteome</keyword>
<dbReference type="GeneID" id="20354647"/>
<evidence type="ECO:0000313" key="4">
    <source>
        <dbReference type="Proteomes" id="UP000006039"/>
    </source>
</evidence>
<feature type="compositionally biased region" description="Basic and acidic residues" evidence="1">
    <location>
        <begin position="33"/>
        <end position="44"/>
    </location>
</feature>
<dbReference type="EMBL" id="GL385563">
    <property type="protein sequence ID" value="EJT68231.1"/>
    <property type="molecule type" value="Genomic_DNA"/>
</dbReference>
<protein>
    <submittedName>
        <fullName evidence="2 3">Uncharacterized protein</fullName>
    </submittedName>
</protein>
<feature type="region of interest" description="Disordered" evidence="1">
    <location>
        <begin position="1"/>
        <end position="52"/>
    </location>
</feature>
<reference evidence="3" key="4">
    <citation type="journal article" date="2015" name="G3 (Bethesda)">
        <title>Genome sequences of three phytopathogenic species of the Magnaporthaceae family of fungi.</title>
        <authorList>
            <person name="Okagaki L.H."/>
            <person name="Nunes C.C."/>
            <person name="Sailsbery J."/>
            <person name="Clay B."/>
            <person name="Brown D."/>
            <person name="John T."/>
            <person name="Oh Y."/>
            <person name="Young N."/>
            <person name="Fitzgerald M."/>
            <person name="Haas B.J."/>
            <person name="Zeng Q."/>
            <person name="Young S."/>
            <person name="Adiconis X."/>
            <person name="Fan L."/>
            <person name="Levin J.Z."/>
            <person name="Mitchell T.K."/>
            <person name="Okubara P.A."/>
            <person name="Farman M.L."/>
            <person name="Kohn L.M."/>
            <person name="Birren B."/>
            <person name="Ma L.-J."/>
            <person name="Dean R.A."/>
        </authorList>
    </citation>
    <scope>NUCLEOTIDE SEQUENCE</scope>
    <source>
        <strain evidence="3">R3-111a-1</strain>
    </source>
</reference>
<reference evidence="2" key="2">
    <citation type="submission" date="2010-07" db="EMBL/GenBank/DDBJ databases">
        <authorList>
            <consortium name="The Broad Institute Genome Sequencing Platform"/>
            <consortium name="Broad Institute Genome Sequencing Center for Infectious Disease"/>
            <person name="Ma L.-J."/>
            <person name="Dead R."/>
            <person name="Young S."/>
            <person name="Zeng Q."/>
            <person name="Koehrsen M."/>
            <person name="Alvarado L."/>
            <person name="Berlin A."/>
            <person name="Chapman S.B."/>
            <person name="Chen Z."/>
            <person name="Freedman E."/>
            <person name="Gellesch M."/>
            <person name="Goldberg J."/>
            <person name="Griggs A."/>
            <person name="Gujja S."/>
            <person name="Heilman E.R."/>
            <person name="Heiman D."/>
            <person name="Hepburn T."/>
            <person name="Howarth C."/>
            <person name="Jen D."/>
            <person name="Larson L."/>
            <person name="Mehta T."/>
            <person name="Neiman D."/>
            <person name="Pearson M."/>
            <person name="Roberts A."/>
            <person name="Saif S."/>
            <person name="Shea T."/>
            <person name="Shenoy N."/>
            <person name="Sisk P."/>
            <person name="Stolte C."/>
            <person name="Sykes S."/>
            <person name="Walk T."/>
            <person name="White J."/>
            <person name="Yandava C."/>
            <person name="Haas B."/>
            <person name="Nusbaum C."/>
            <person name="Birren B."/>
        </authorList>
    </citation>
    <scope>NUCLEOTIDE SEQUENCE</scope>
    <source>
        <strain evidence="2">R3-111a-1</strain>
    </source>
</reference>
<organism evidence="2">
    <name type="scientific">Gaeumannomyces tritici (strain R3-111a-1)</name>
    <name type="common">Wheat and barley take-all root rot fungus</name>
    <name type="synonym">Gaeumannomyces graminis var. tritici</name>
    <dbReference type="NCBI Taxonomy" id="644352"/>
    <lineage>
        <taxon>Eukaryota</taxon>
        <taxon>Fungi</taxon>
        <taxon>Dikarya</taxon>
        <taxon>Ascomycota</taxon>
        <taxon>Pezizomycotina</taxon>
        <taxon>Sordariomycetes</taxon>
        <taxon>Sordariomycetidae</taxon>
        <taxon>Magnaporthales</taxon>
        <taxon>Magnaporthaceae</taxon>
        <taxon>Gaeumannomyces</taxon>
    </lineage>
</organism>
<evidence type="ECO:0000313" key="2">
    <source>
        <dbReference type="EMBL" id="EJT68231.1"/>
    </source>
</evidence>
<sequence>MSGISAHAQPGGTSTSRCQLGGMSASRSPAMLKLRESSTARDPGRGPPLGRIQASGKVHSVVARGHYGIMYI</sequence>
<dbReference type="HOGENOM" id="CLU_2722374_0_0_1"/>
<dbReference type="RefSeq" id="XP_009230380.1">
    <property type="nucleotide sequence ID" value="XM_009232116.1"/>
</dbReference>
<reference evidence="4" key="1">
    <citation type="submission" date="2010-07" db="EMBL/GenBank/DDBJ databases">
        <title>The genome sequence of Gaeumannomyces graminis var. tritici strain R3-111a-1.</title>
        <authorList>
            <consortium name="The Broad Institute Genome Sequencing Platform"/>
            <person name="Ma L.-J."/>
            <person name="Dead R."/>
            <person name="Young S."/>
            <person name="Zeng Q."/>
            <person name="Koehrsen M."/>
            <person name="Alvarado L."/>
            <person name="Berlin A."/>
            <person name="Chapman S.B."/>
            <person name="Chen Z."/>
            <person name="Freedman E."/>
            <person name="Gellesch M."/>
            <person name="Goldberg J."/>
            <person name="Griggs A."/>
            <person name="Gujja S."/>
            <person name="Heilman E.R."/>
            <person name="Heiman D."/>
            <person name="Hepburn T."/>
            <person name="Howarth C."/>
            <person name="Jen D."/>
            <person name="Larson L."/>
            <person name="Mehta T."/>
            <person name="Neiman D."/>
            <person name="Pearson M."/>
            <person name="Roberts A."/>
            <person name="Saif S."/>
            <person name="Shea T."/>
            <person name="Shenoy N."/>
            <person name="Sisk P."/>
            <person name="Stolte C."/>
            <person name="Sykes S."/>
            <person name="Walk T."/>
            <person name="White J."/>
            <person name="Yandava C."/>
            <person name="Haas B."/>
            <person name="Nusbaum C."/>
            <person name="Birren B."/>
        </authorList>
    </citation>
    <scope>NUCLEOTIDE SEQUENCE [LARGE SCALE GENOMIC DNA]</scope>
    <source>
        <strain evidence="4">R3-111a-1</strain>
    </source>
</reference>
<name>J3PKW7_GAET3</name>
<evidence type="ECO:0000313" key="3">
    <source>
        <dbReference type="EnsemblFungi" id="EJT68231"/>
    </source>
</evidence>